<evidence type="ECO:0000313" key="2">
    <source>
        <dbReference type="Proteomes" id="UP001152795"/>
    </source>
</evidence>
<evidence type="ECO:0000313" key="1">
    <source>
        <dbReference type="EMBL" id="CAB4021998.1"/>
    </source>
</evidence>
<keyword evidence="2" id="KW-1185">Reference proteome</keyword>
<organism evidence="1 2">
    <name type="scientific">Paramuricea clavata</name>
    <name type="common">Red gorgonian</name>
    <name type="synonym">Violescent sea-whip</name>
    <dbReference type="NCBI Taxonomy" id="317549"/>
    <lineage>
        <taxon>Eukaryota</taxon>
        <taxon>Metazoa</taxon>
        <taxon>Cnidaria</taxon>
        <taxon>Anthozoa</taxon>
        <taxon>Octocorallia</taxon>
        <taxon>Malacalcyonacea</taxon>
        <taxon>Plexauridae</taxon>
        <taxon>Paramuricea</taxon>
    </lineage>
</organism>
<dbReference type="AlphaFoldDB" id="A0A6S7KNA0"/>
<accession>A0A6S7KNA0</accession>
<gene>
    <name evidence="1" type="ORF">PACLA_8A055374</name>
</gene>
<reference evidence="1" key="1">
    <citation type="submission" date="2020-04" db="EMBL/GenBank/DDBJ databases">
        <authorList>
            <person name="Alioto T."/>
            <person name="Alioto T."/>
            <person name="Gomez Garrido J."/>
        </authorList>
    </citation>
    <scope>NUCLEOTIDE SEQUENCE</scope>
    <source>
        <strain evidence="1">A484AB</strain>
    </source>
</reference>
<dbReference type="EMBL" id="CACRXK020011755">
    <property type="protein sequence ID" value="CAB4021998.1"/>
    <property type="molecule type" value="Genomic_DNA"/>
</dbReference>
<name>A0A6S7KNA0_PARCT</name>
<protein>
    <submittedName>
        <fullName evidence="1">Uncharacterized protein</fullName>
    </submittedName>
</protein>
<proteinExistence type="predicted"/>
<comment type="caution">
    <text evidence="1">The sequence shown here is derived from an EMBL/GenBank/DDBJ whole genome shotgun (WGS) entry which is preliminary data.</text>
</comment>
<dbReference type="Proteomes" id="UP001152795">
    <property type="component" value="Unassembled WGS sequence"/>
</dbReference>
<sequence length="178" mass="20627">MAGKQGQGVEVLLLSNMSVLYWTKWKDQYSKNILQGRFYMGEMIVLKNYCFSKKMASNIISASHIKAATLASDRESYLRICRKILKDETRKCFEMLFNLRESLGEEYRKIQVRSYGRSMTCIAKHDKEAAQFMGLLLYYAGILQAYSKGNKPSDIHVTSEGLEVKFHSWYLKECNQES</sequence>